<feature type="signal peptide" evidence="1">
    <location>
        <begin position="1"/>
        <end position="27"/>
    </location>
</feature>
<evidence type="ECO:0008006" key="4">
    <source>
        <dbReference type="Google" id="ProtNLM"/>
    </source>
</evidence>
<dbReference type="Proteomes" id="UP001595617">
    <property type="component" value="Unassembled WGS sequence"/>
</dbReference>
<accession>A0ABV7ZVS2</accession>
<name>A0ABV7ZVS2_9GAMM</name>
<protein>
    <recommendedName>
        <fullName evidence="4">LPP20 lipoprotein</fullName>
    </recommendedName>
</protein>
<dbReference type="RefSeq" id="WP_380692410.1">
    <property type="nucleotide sequence ID" value="NZ_JBHRYR010000002.1"/>
</dbReference>
<gene>
    <name evidence="2" type="ORF">ACFOOG_00460</name>
</gene>
<organism evidence="2 3">
    <name type="scientific">Saccharospirillum mangrovi</name>
    <dbReference type="NCBI Taxonomy" id="2161747"/>
    <lineage>
        <taxon>Bacteria</taxon>
        <taxon>Pseudomonadati</taxon>
        <taxon>Pseudomonadota</taxon>
        <taxon>Gammaproteobacteria</taxon>
        <taxon>Oceanospirillales</taxon>
        <taxon>Saccharospirillaceae</taxon>
        <taxon>Saccharospirillum</taxon>
    </lineage>
</organism>
<keyword evidence="3" id="KW-1185">Reference proteome</keyword>
<dbReference type="EMBL" id="JBHRYR010000002">
    <property type="protein sequence ID" value="MFC3851287.1"/>
    <property type="molecule type" value="Genomic_DNA"/>
</dbReference>
<proteinExistence type="predicted"/>
<evidence type="ECO:0000313" key="2">
    <source>
        <dbReference type="EMBL" id="MFC3851287.1"/>
    </source>
</evidence>
<keyword evidence="1" id="KW-0732">Signal</keyword>
<evidence type="ECO:0000313" key="3">
    <source>
        <dbReference type="Proteomes" id="UP001595617"/>
    </source>
</evidence>
<feature type="chain" id="PRO_5046909907" description="LPP20 lipoprotein" evidence="1">
    <location>
        <begin position="28"/>
        <end position="194"/>
    </location>
</feature>
<sequence length="194" mass="20951">MRKPYLALSALAIAVLAVGCSNKQTEAQPEPMTRSGVPTWVFTPEVADGRAATGCTPASANISLDSSRADMLARQQLAASMSAQVQALREDYQRRVEATTDGVNIGTSYEEAAREVVDQRLVGARRVTADYVDINGARNFCSMVAVSEANVRAVVEEMAIVTEADPEVMTNAQAFEMFMSQNAMNRLNEALDPQ</sequence>
<evidence type="ECO:0000256" key="1">
    <source>
        <dbReference type="SAM" id="SignalP"/>
    </source>
</evidence>
<reference evidence="3" key="1">
    <citation type="journal article" date="2019" name="Int. J. Syst. Evol. Microbiol.">
        <title>The Global Catalogue of Microorganisms (GCM) 10K type strain sequencing project: providing services to taxonomists for standard genome sequencing and annotation.</title>
        <authorList>
            <consortium name="The Broad Institute Genomics Platform"/>
            <consortium name="The Broad Institute Genome Sequencing Center for Infectious Disease"/>
            <person name="Wu L."/>
            <person name="Ma J."/>
        </authorList>
    </citation>
    <scope>NUCLEOTIDE SEQUENCE [LARGE SCALE GENOMIC DNA]</scope>
    <source>
        <strain evidence="3">IBRC 10765</strain>
    </source>
</reference>
<comment type="caution">
    <text evidence="2">The sequence shown here is derived from an EMBL/GenBank/DDBJ whole genome shotgun (WGS) entry which is preliminary data.</text>
</comment>
<dbReference type="PROSITE" id="PS51257">
    <property type="entry name" value="PROKAR_LIPOPROTEIN"/>
    <property type="match status" value="1"/>
</dbReference>